<gene>
    <name evidence="12" type="primary">srp72</name>
    <name evidence="12" type="ORF">Q9L58_001689</name>
</gene>
<proteinExistence type="inferred from homology"/>
<evidence type="ECO:0000256" key="9">
    <source>
        <dbReference type="PIRNR" id="PIRNR038922"/>
    </source>
</evidence>
<protein>
    <recommendedName>
        <fullName evidence="4 9">Signal recognition particle subunit SRP72</fullName>
    </recommendedName>
</protein>
<feature type="compositionally biased region" description="Basic and acidic residues" evidence="10">
    <location>
        <begin position="549"/>
        <end position="561"/>
    </location>
</feature>
<sequence length="649" mass="69287">MATYTPASLETLLKNLALSDPDHALILEHCNKVLSTTKAHPRALHTKLVALLNLDRYDEAWQIFDSPDATAVVNATLEKAYCLYKLGRLSEAQAVAKVAADADDRNGRGLRHMEAQAAYRLEDFPRAAEVYRQLADGTSQVDNEDYDMSVNAAATNAQLIWSGDAYLVPRGKLAKDVLNAFETAFNAACICSARGELGQALVLLKRSRDLCNAIEDLSDEEKKIEEAPIVAQEVYVLAQMGRAEDALARSAGLDIGSLTDAALKLIATNNEISAIARLAAYNPHVALKTAVAASTSVAGSSSATARPFSFQSRSLERNTTILNLEAGKLGAVKTATAKHAKTYPEDPANGVLRAAAVVTGNLTHKEAQNKIAKLLQTDPKDIGLALTLTQLQMERNNTTGALSTLATLSTALDPPQRYQPGLVGLQVALHQHLGQKGHIKNLLHHASTFWKSTAAPNSTILRAAGSAQLESSEPQDLRDAGSLFESLLAADPSDAFANCGFVAAYATTDAARVLPRHLDALTPVDSFLNGIDVGALEAAGVAQPSRKRAAQEEARPKEKEKRVKRKKSRVLPEMVGKTPDPERWLPVKDRSSYRPKGKKDKRKAAGATQGGAVEESVEVKTEVKKVVGGGGGGGPGGAAKKKKKKGGKW</sequence>
<evidence type="ECO:0000256" key="5">
    <source>
        <dbReference type="ARBA" id="ARBA00022490"/>
    </source>
</evidence>
<feature type="compositionally biased region" description="Basic and acidic residues" evidence="10">
    <location>
        <begin position="579"/>
        <end position="592"/>
    </location>
</feature>
<dbReference type="Proteomes" id="UP001447188">
    <property type="component" value="Unassembled WGS sequence"/>
</dbReference>
<dbReference type="InterPro" id="IPR031545">
    <property type="entry name" value="SRP72_TPR-like"/>
</dbReference>
<feature type="compositionally biased region" description="Gly residues" evidence="10">
    <location>
        <begin position="627"/>
        <end position="637"/>
    </location>
</feature>
<keyword evidence="7 9" id="KW-0733">Signal recognition particle</keyword>
<evidence type="ECO:0000256" key="6">
    <source>
        <dbReference type="ARBA" id="ARBA00022824"/>
    </source>
</evidence>
<evidence type="ECO:0000259" key="11">
    <source>
        <dbReference type="Pfam" id="PF08492"/>
    </source>
</evidence>
<dbReference type="InterPro" id="IPR026270">
    <property type="entry name" value="SRP72"/>
</dbReference>
<dbReference type="PANTHER" id="PTHR14094">
    <property type="entry name" value="SIGNAL RECOGNITION PARTICLE 72"/>
    <property type="match status" value="1"/>
</dbReference>
<dbReference type="Pfam" id="PF08492">
    <property type="entry name" value="SRP72"/>
    <property type="match status" value="1"/>
</dbReference>
<keyword evidence="6" id="KW-0256">Endoplasmic reticulum</keyword>
<feature type="region of interest" description="Disordered" evidence="10">
    <location>
        <begin position="539"/>
        <end position="649"/>
    </location>
</feature>
<dbReference type="Gene3D" id="1.25.40.10">
    <property type="entry name" value="Tetratricopeptide repeat domain"/>
    <property type="match status" value="1"/>
</dbReference>
<dbReference type="EMBL" id="JBBBZM010000013">
    <property type="protein sequence ID" value="KAL0639229.1"/>
    <property type="molecule type" value="Genomic_DNA"/>
</dbReference>
<feature type="compositionally biased region" description="Basic residues" evidence="10">
    <location>
        <begin position="639"/>
        <end position="649"/>
    </location>
</feature>
<keyword evidence="13" id="KW-1185">Reference proteome</keyword>
<evidence type="ECO:0000256" key="3">
    <source>
        <dbReference type="ARBA" id="ARBA00007676"/>
    </source>
</evidence>
<evidence type="ECO:0000256" key="10">
    <source>
        <dbReference type="SAM" id="MobiDB-lite"/>
    </source>
</evidence>
<comment type="subcellular location">
    <subcellularLocation>
        <location evidence="2 9">Cytoplasm</location>
    </subcellularLocation>
    <subcellularLocation>
        <location evidence="1">Endoplasmic reticulum</location>
    </subcellularLocation>
</comment>
<dbReference type="PIRSF" id="PIRSF038922">
    <property type="entry name" value="SRP72"/>
    <property type="match status" value="1"/>
</dbReference>
<keyword evidence="8 9" id="KW-0687">Ribonucleoprotein</keyword>
<accession>A0ABR3GTG5</accession>
<dbReference type="Pfam" id="PF17004">
    <property type="entry name" value="SRP_TPR_like"/>
    <property type="match status" value="1"/>
</dbReference>
<dbReference type="PANTHER" id="PTHR14094:SF9">
    <property type="entry name" value="SIGNAL RECOGNITION PARTICLE SUBUNIT SRP72"/>
    <property type="match status" value="1"/>
</dbReference>
<comment type="caution">
    <text evidence="12">The sequence shown here is derived from an EMBL/GenBank/DDBJ whole genome shotgun (WGS) entry which is preliminary data.</text>
</comment>
<organism evidence="12 13">
    <name type="scientific">Discina gigas</name>
    <dbReference type="NCBI Taxonomy" id="1032678"/>
    <lineage>
        <taxon>Eukaryota</taxon>
        <taxon>Fungi</taxon>
        <taxon>Dikarya</taxon>
        <taxon>Ascomycota</taxon>
        <taxon>Pezizomycotina</taxon>
        <taxon>Pezizomycetes</taxon>
        <taxon>Pezizales</taxon>
        <taxon>Discinaceae</taxon>
        <taxon>Discina</taxon>
    </lineage>
</organism>
<name>A0ABR3GTG5_9PEZI</name>
<evidence type="ECO:0000256" key="4">
    <source>
        <dbReference type="ARBA" id="ARBA00018350"/>
    </source>
</evidence>
<evidence type="ECO:0000256" key="8">
    <source>
        <dbReference type="ARBA" id="ARBA00023274"/>
    </source>
</evidence>
<evidence type="ECO:0000256" key="1">
    <source>
        <dbReference type="ARBA" id="ARBA00004240"/>
    </source>
</evidence>
<keyword evidence="5 9" id="KW-0963">Cytoplasm</keyword>
<dbReference type="SUPFAM" id="SSF48452">
    <property type="entry name" value="TPR-like"/>
    <property type="match status" value="1"/>
</dbReference>
<evidence type="ECO:0000256" key="7">
    <source>
        <dbReference type="ARBA" id="ARBA00023135"/>
    </source>
</evidence>
<comment type="function">
    <text evidence="9">Component of the signal recognition particle (SRP) complex, a ribonucleoprotein complex that mediates the cotranslational targeting of secretory and membrane proteins to the endoplasmic reticulum (ER).</text>
</comment>
<evidence type="ECO:0000256" key="2">
    <source>
        <dbReference type="ARBA" id="ARBA00004496"/>
    </source>
</evidence>
<feature type="domain" description="Signal recognition particle SRP72 subunit RNA-binding" evidence="11">
    <location>
        <begin position="546"/>
        <end position="595"/>
    </location>
</feature>
<dbReference type="InterPro" id="IPR011990">
    <property type="entry name" value="TPR-like_helical_dom_sf"/>
</dbReference>
<evidence type="ECO:0000313" key="12">
    <source>
        <dbReference type="EMBL" id="KAL0639229.1"/>
    </source>
</evidence>
<evidence type="ECO:0000313" key="13">
    <source>
        <dbReference type="Proteomes" id="UP001447188"/>
    </source>
</evidence>
<comment type="similarity">
    <text evidence="3 9">Belongs to the SRP72 family.</text>
</comment>
<feature type="compositionally biased region" description="Basic residues" evidence="10">
    <location>
        <begin position="593"/>
        <end position="604"/>
    </location>
</feature>
<dbReference type="InterPro" id="IPR013699">
    <property type="entry name" value="Signal_recog_part_SRP72_RNA-bd"/>
</dbReference>
<reference evidence="12 13" key="1">
    <citation type="submission" date="2024-02" db="EMBL/GenBank/DDBJ databases">
        <title>Discinaceae phylogenomics.</title>
        <authorList>
            <person name="Dirks A.C."/>
            <person name="James T.Y."/>
        </authorList>
    </citation>
    <scope>NUCLEOTIDE SEQUENCE [LARGE SCALE GENOMIC DNA]</scope>
    <source>
        <strain evidence="12 13">ACD0624</strain>
    </source>
</reference>